<evidence type="ECO:0000256" key="4">
    <source>
        <dbReference type="ARBA" id="ARBA00022596"/>
    </source>
</evidence>
<name>A0A9X1YJ12_9BURK</name>
<protein>
    <recommendedName>
        <fullName evidence="8">Nickel/cobalt efflux system</fullName>
    </recommendedName>
</protein>
<dbReference type="GO" id="GO:0005886">
    <property type="term" value="C:plasma membrane"/>
    <property type="evidence" value="ECO:0007669"/>
    <property type="project" value="UniProtKB-SubCell"/>
</dbReference>
<proteinExistence type="inferred from homology"/>
<dbReference type="AlphaFoldDB" id="A0A9X1YJ12"/>
<sequence>MNTAHTLSQLLGFAVVAGVLGMRHGVDADHLAAIDAMTRCNAEARPVLARRTGLWFSLGHGAVVIAVAFAVALGAHAWTTPGWLEPFGAWASIAMLVLLGTLNLVAWRRTAPGAAVAPTGWRSRLFDRALRACSRRAVFGVGVLFAASFDTVSQAALMAATGAASHGLAAVALLAGAFVVGMIVTDGLNGWWVARLIQRPGAGAARASRVMCVAISGISLGTAALGAAAQMSPAVASWAELHAALLALAIVALVGASFLAGLALARRAAPLTMV</sequence>
<dbReference type="EMBL" id="JAJLJH010000002">
    <property type="protein sequence ID" value="MCK9686622.1"/>
    <property type="molecule type" value="Genomic_DNA"/>
</dbReference>
<feature type="transmembrane region" description="Helical" evidence="8">
    <location>
        <begin position="137"/>
        <end position="160"/>
    </location>
</feature>
<comment type="similarity">
    <text evidence="2 8">Belongs to the NiCoT transporter (TC 2.A.52) family.</text>
</comment>
<feature type="transmembrane region" description="Helical" evidence="8">
    <location>
        <begin position="210"/>
        <end position="229"/>
    </location>
</feature>
<gene>
    <name evidence="9" type="ORF">LPC04_12975</name>
</gene>
<keyword evidence="3 8" id="KW-0813">Transport</keyword>
<evidence type="ECO:0000256" key="8">
    <source>
        <dbReference type="RuleBase" id="RU362101"/>
    </source>
</evidence>
<feature type="transmembrane region" description="Helical" evidence="8">
    <location>
        <begin position="241"/>
        <end position="265"/>
    </location>
</feature>
<organism evidence="9 10">
    <name type="scientific">Scleromatobacter humisilvae</name>
    <dbReference type="NCBI Taxonomy" id="2897159"/>
    <lineage>
        <taxon>Bacteria</taxon>
        <taxon>Pseudomonadati</taxon>
        <taxon>Pseudomonadota</taxon>
        <taxon>Betaproteobacteria</taxon>
        <taxon>Burkholderiales</taxon>
        <taxon>Sphaerotilaceae</taxon>
        <taxon>Scleromatobacter</taxon>
    </lineage>
</organism>
<comment type="subcellular location">
    <subcellularLocation>
        <location evidence="8">Cell membrane</location>
        <topology evidence="8">Multi-pass membrane protein</topology>
    </subcellularLocation>
    <subcellularLocation>
        <location evidence="1">Endomembrane system</location>
        <topology evidence="1">Multi-pass membrane protein</topology>
    </subcellularLocation>
</comment>
<keyword evidence="4" id="KW-0533">Nickel</keyword>
<keyword evidence="10" id="KW-1185">Reference proteome</keyword>
<evidence type="ECO:0000256" key="6">
    <source>
        <dbReference type="ARBA" id="ARBA00022989"/>
    </source>
</evidence>
<feature type="transmembrane region" description="Helical" evidence="8">
    <location>
        <begin position="166"/>
        <end position="189"/>
    </location>
</feature>
<feature type="transmembrane region" description="Helical" evidence="8">
    <location>
        <begin position="87"/>
        <end position="107"/>
    </location>
</feature>
<evidence type="ECO:0000256" key="7">
    <source>
        <dbReference type="ARBA" id="ARBA00023136"/>
    </source>
</evidence>
<keyword evidence="7 8" id="KW-0472">Membrane</keyword>
<evidence type="ECO:0000256" key="5">
    <source>
        <dbReference type="ARBA" id="ARBA00022692"/>
    </source>
</evidence>
<dbReference type="PANTHER" id="PTHR31611">
    <property type="entry name" value="HIGH-AFFINITY NICKEL TRANSPORT PROTEIN NIC1"/>
    <property type="match status" value="1"/>
</dbReference>
<comment type="caution">
    <text evidence="9">The sequence shown here is derived from an EMBL/GenBank/DDBJ whole genome shotgun (WGS) entry which is preliminary data.</text>
</comment>
<dbReference type="GO" id="GO:0012505">
    <property type="term" value="C:endomembrane system"/>
    <property type="evidence" value="ECO:0007669"/>
    <property type="project" value="UniProtKB-SubCell"/>
</dbReference>
<evidence type="ECO:0000313" key="10">
    <source>
        <dbReference type="Proteomes" id="UP001139353"/>
    </source>
</evidence>
<dbReference type="InterPro" id="IPR011541">
    <property type="entry name" value="Ni/Co_transpt_high_affinity"/>
</dbReference>
<keyword evidence="5 8" id="KW-0812">Transmembrane</keyword>
<dbReference type="PANTHER" id="PTHR31611:SF0">
    <property type="entry name" value="HIGH-AFFINITY NICKEL TRANSPORT PROTEIN NIC1"/>
    <property type="match status" value="1"/>
</dbReference>
<evidence type="ECO:0000256" key="1">
    <source>
        <dbReference type="ARBA" id="ARBA00004127"/>
    </source>
</evidence>
<dbReference type="InterPro" id="IPR004688">
    <property type="entry name" value="Ni/Co_transpt"/>
</dbReference>
<keyword evidence="6 8" id="KW-1133">Transmembrane helix</keyword>
<dbReference type="RefSeq" id="WP_275682639.1">
    <property type="nucleotide sequence ID" value="NZ_JAJLJH010000002.1"/>
</dbReference>
<evidence type="ECO:0000256" key="2">
    <source>
        <dbReference type="ARBA" id="ARBA00010892"/>
    </source>
</evidence>
<dbReference type="Proteomes" id="UP001139353">
    <property type="component" value="Unassembled WGS sequence"/>
</dbReference>
<accession>A0A9X1YJ12</accession>
<dbReference type="Pfam" id="PF03824">
    <property type="entry name" value="NicO"/>
    <property type="match status" value="1"/>
</dbReference>
<evidence type="ECO:0000313" key="9">
    <source>
        <dbReference type="EMBL" id="MCK9686622.1"/>
    </source>
</evidence>
<reference evidence="9" key="1">
    <citation type="submission" date="2021-11" db="EMBL/GenBank/DDBJ databases">
        <title>BS-T2-15 a new species belonging to the Comamonadaceae family isolated from the soil of a French oak forest.</title>
        <authorList>
            <person name="Mieszkin S."/>
            <person name="Alain K."/>
        </authorList>
    </citation>
    <scope>NUCLEOTIDE SEQUENCE</scope>
    <source>
        <strain evidence="9">BS-T2-15</strain>
    </source>
</reference>
<feature type="transmembrane region" description="Helical" evidence="8">
    <location>
        <begin position="54"/>
        <end position="75"/>
    </location>
</feature>
<evidence type="ECO:0000256" key="3">
    <source>
        <dbReference type="ARBA" id="ARBA00022448"/>
    </source>
</evidence>
<dbReference type="GO" id="GO:0015099">
    <property type="term" value="F:nickel cation transmembrane transporter activity"/>
    <property type="evidence" value="ECO:0007669"/>
    <property type="project" value="UniProtKB-UniRule"/>
</dbReference>